<dbReference type="EMBL" id="CP053452">
    <property type="protein sequence ID" value="QJW96842.1"/>
    <property type="molecule type" value="Genomic_DNA"/>
</dbReference>
<dbReference type="Proteomes" id="UP000503447">
    <property type="component" value="Chromosome"/>
</dbReference>
<accession>A0A6M5YVA0</accession>
<protein>
    <submittedName>
        <fullName evidence="2">Uncharacterized protein</fullName>
    </submittedName>
</protein>
<evidence type="ECO:0000313" key="2">
    <source>
        <dbReference type="EMBL" id="QJW96842.1"/>
    </source>
</evidence>
<keyword evidence="1" id="KW-1133">Transmembrane helix</keyword>
<evidence type="ECO:0000313" key="3">
    <source>
        <dbReference type="Proteomes" id="UP000503447"/>
    </source>
</evidence>
<dbReference type="AlphaFoldDB" id="A0A6M5YVA0"/>
<proteinExistence type="predicted"/>
<gene>
    <name evidence="2" type="ORF">FTUN_4402</name>
</gene>
<feature type="transmembrane region" description="Helical" evidence="1">
    <location>
        <begin position="40"/>
        <end position="62"/>
    </location>
</feature>
<sequence length="98" mass="9740">MGILLLIGLVDFVARCAIMFAAGAGDAIGAGRGMGGRGPVMAALIGIPVSMVIHAGMLSSLLPTTLGRACLVVAFQLLIVVPVVITLAALMVGVTAPQ</sequence>
<reference evidence="3" key="1">
    <citation type="submission" date="2020-05" db="EMBL/GenBank/DDBJ databases">
        <title>Frigoriglobus tundricola gen. nov., sp. nov., a psychrotolerant cellulolytic planctomycete of the family Gemmataceae with two divergent copies of 16S rRNA gene.</title>
        <authorList>
            <person name="Kulichevskaya I.S."/>
            <person name="Ivanova A.A."/>
            <person name="Naumoff D.G."/>
            <person name="Beletsky A.V."/>
            <person name="Rijpstra W.I.C."/>
            <person name="Sinninghe Damste J.S."/>
            <person name="Mardanov A.V."/>
            <person name="Ravin N.V."/>
            <person name="Dedysh S.N."/>
        </authorList>
    </citation>
    <scope>NUCLEOTIDE SEQUENCE [LARGE SCALE GENOMIC DNA]</scope>
    <source>
        <strain evidence="3">PL17</strain>
    </source>
</reference>
<dbReference type="KEGG" id="ftj:FTUN_4402"/>
<keyword evidence="1" id="KW-0812">Transmembrane</keyword>
<feature type="transmembrane region" description="Helical" evidence="1">
    <location>
        <begin position="69"/>
        <end position="92"/>
    </location>
</feature>
<evidence type="ECO:0000256" key="1">
    <source>
        <dbReference type="SAM" id="Phobius"/>
    </source>
</evidence>
<name>A0A6M5YVA0_9BACT</name>
<organism evidence="2 3">
    <name type="scientific">Frigoriglobus tundricola</name>
    <dbReference type="NCBI Taxonomy" id="2774151"/>
    <lineage>
        <taxon>Bacteria</taxon>
        <taxon>Pseudomonadati</taxon>
        <taxon>Planctomycetota</taxon>
        <taxon>Planctomycetia</taxon>
        <taxon>Gemmatales</taxon>
        <taxon>Gemmataceae</taxon>
        <taxon>Frigoriglobus</taxon>
    </lineage>
</organism>
<keyword evidence="1" id="KW-0472">Membrane</keyword>
<keyword evidence="3" id="KW-1185">Reference proteome</keyword>